<feature type="transmembrane region" description="Helical" evidence="6">
    <location>
        <begin position="81"/>
        <end position="99"/>
    </location>
</feature>
<dbReference type="Pfam" id="PF00005">
    <property type="entry name" value="ABC_tran"/>
    <property type="match status" value="1"/>
</dbReference>
<name>A0A7M4DQC1_9MICO</name>
<keyword evidence="9" id="KW-0067">ATP-binding</keyword>
<feature type="transmembrane region" description="Helical" evidence="6">
    <location>
        <begin position="263"/>
        <end position="285"/>
    </location>
</feature>
<dbReference type="InterPro" id="IPR017871">
    <property type="entry name" value="ABC_transporter-like_CS"/>
</dbReference>
<dbReference type="PANTHER" id="PTHR24221:SF654">
    <property type="entry name" value="ATP-BINDING CASSETTE SUB-FAMILY B MEMBER 6"/>
    <property type="match status" value="1"/>
</dbReference>
<evidence type="ECO:0000256" key="1">
    <source>
        <dbReference type="ARBA" id="ARBA00004651"/>
    </source>
</evidence>
<dbReference type="RefSeq" id="WP_156742975.1">
    <property type="nucleotide sequence ID" value="NZ_CACRYJ010000061.1"/>
</dbReference>
<dbReference type="InterPro" id="IPR039421">
    <property type="entry name" value="Type_1_exporter"/>
</dbReference>
<dbReference type="InterPro" id="IPR027417">
    <property type="entry name" value="P-loop_NTPase"/>
</dbReference>
<dbReference type="EMBL" id="CACRYJ010000061">
    <property type="protein sequence ID" value="VZO39665.1"/>
    <property type="molecule type" value="Genomic_DNA"/>
</dbReference>
<dbReference type="InterPro" id="IPR011527">
    <property type="entry name" value="ABC1_TM_dom"/>
</dbReference>
<accession>A0A7M4DQC1</accession>
<dbReference type="Gene3D" id="3.40.50.300">
    <property type="entry name" value="P-loop containing nucleotide triphosphate hydrolases"/>
    <property type="match status" value="1"/>
</dbReference>
<evidence type="ECO:0000256" key="2">
    <source>
        <dbReference type="ARBA" id="ARBA00022692"/>
    </source>
</evidence>
<dbReference type="PROSITE" id="PS50893">
    <property type="entry name" value="ABC_TRANSPORTER_2"/>
    <property type="match status" value="1"/>
</dbReference>
<evidence type="ECO:0000313" key="9">
    <source>
        <dbReference type="EMBL" id="VZO39665.1"/>
    </source>
</evidence>
<evidence type="ECO:0000313" key="10">
    <source>
        <dbReference type="Proteomes" id="UP000419743"/>
    </source>
</evidence>
<feature type="region of interest" description="Disordered" evidence="5">
    <location>
        <begin position="344"/>
        <end position="363"/>
    </location>
</feature>
<dbReference type="PANTHER" id="PTHR24221">
    <property type="entry name" value="ATP-BINDING CASSETTE SUB-FAMILY B"/>
    <property type="match status" value="1"/>
</dbReference>
<dbReference type="GO" id="GO:0140359">
    <property type="term" value="F:ABC-type transporter activity"/>
    <property type="evidence" value="ECO:0007669"/>
    <property type="project" value="InterPro"/>
</dbReference>
<dbReference type="GO" id="GO:0016887">
    <property type="term" value="F:ATP hydrolysis activity"/>
    <property type="evidence" value="ECO:0007669"/>
    <property type="project" value="InterPro"/>
</dbReference>
<evidence type="ECO:0000256" key="3">
    <source>
        <dbReference type="ARBA" id="ARBA00022989"/>
    </source>
</evidence>
<comment type="caution">
    <text evidence="9">The sequence shown here is derived from an EMBL/GenBank/DDBJ whole genome shotgun (WGS) entry which is preliminary data.</text>
</comment>
<dbReference type="InterPro" id="IPR036640">
    <property type="entry name" value="ABC1_TM_sf"/>
</dbReference>
<dbReference type="Gene3D" id="1.20.1560.10">
    <property type="entry name" value="ABC transporter type 1, transmembrane domain"/>
    <property type="match status" value="1"/>
</dbReference>
<feature type="domain" description="ABC transporter" evidence="7">
    <location>
        <begin position="360"/>
        <end position="573"/>
    </location>
</feature>
<keyword evidence="9" id="KW-0378">Hydrolase</keyword>
<feature type="transmembrane region" description="Helical" evidence="6">
    <location>
        <begin position="182"/>
        <end position="200"/>
    </location>
</feature>
<dbReference type="SUPFAM" id="SSF52540">
    <property type="entry name" value="P-loop containing nucleoside triphosphate hydrolases"/>
    <property type="match status" value="1"/>
</dbReference>
<dbReference type="InterPro" id="IPR003439">
    <property type="entry name" value="ABC_transporter-like_ATP-bd"/>
</dbReference>
<keyword evidence="2 6" id="KW-0812">Transmembrane</keyword>
<dbReference type="EC" id="3.6.3.-" evidence="9"/>
<evidence type="ECO:0000256" key="4">
    <source>
        <dbReference type="ARBA" id="ARBA00023136"/>
    </source>
</evidence>
<sequence length="573" mass="59110">MRSSDSVAAPAAEARAVRSAPSAPEPVVAPMRRALTGSGRGPRLALATLAAIGHEAGEAGVPILIGVIVDRAIVTGDPGQLLLWVGVLAVDFLILSFTYRWSARMMVTIYGHAENDLRNVTLQRVLHPRGLRTRRSVGDLLSVTTSDTYRVAGVSWSVVQQAATATAIVVAALALLRISPGLGLAVLGGTAVVLLAMHAVSRPLEARGLAEQRAAGRASAVAADLVAGLRVLHGIRGQEAAARRYRVASADARSGAVRAALAMLRYTGASSLLAAGFLALLTLGAGSLALRGRITIGELVTVVGLAQYLQGALGHVGTFAANWMHKRASARRLLEVLGDHHAVPGPEAASEAQDRPVAGDEPTAVGRAGAPALRLDWPDEGIDVEVGPGELVGLVPAGPAHARRLADRLALRVPGGPGEIRVSGEDALDLGPRAYRGRVLAVPHDARLFSGTLAENLFGAPLATPAVIAATALEDVLVHAGGWDGPVGEAGRRLSGGQRQRLALARSLASDAQVIVLDEPVSAVDPATELRIATGLREHPAAVLVITGSPLLLSGCHRVVHANRGSGSPEVDR</sequence>
<feature type="domain" description="ABC transmembrane type-1" evidence="8">
    <location>
        <begin position="45"/>
        <end position="325"/>
    </location>
</feature>
<comment type="subcellular location">
    <subcellularLocation>
        <location evidence="1">Cell membrane</location>
        <topology evidence="1">Multi-pass membrane protein</topology>
    </subcellularLocation>
</comment>
<evidence type="ECO:0000256" key="5">
    <source>
        <dbReference type="SAM" id="MobiDB-lite"/>
    </source>
</evidence>
<proteinExistence type="predicted"/>
<dbReference type="Proteomes" id="UP000419743">
    <property type="component" value="Unassembled WGS sequence"/>
</dbReference>
<protein>
    <submittedName>
        <fullName evidence="9">Putative multidrug resistance ABC transporter ATP-binding/permease protein YheI</fullName>
        <ecNumber evidence="9">3.6.3.-</ecNumber>
    </submittedName>
</protein>
<keyword evidence="4 6" id="KW-0472">Membrane</keyword>
<dbReference type="CDD" id="cd07346">
    <property type="entry name" value="ABC_6TM_exporters"/>
    <property type="match status" value="1"/>
</dbReference>
<dbReference type="SUPFAM" id="SSF90123">
    <property type="entry name" value="ABC transporter transmembrane region"/>
    <property type="match status" value="1"/>
</dbReference>
<keyword evidence="10" id="KW-1185">Reference proteome</keyword>
<dbReference type="GO" id="GO:0005886">
    <property type="term" value="C:plasma membrane"/>
    <property type="evidence" value="ECO:0007669"/>
    <property type="project" value="UniProtKB-SubCell"/>
</dbReference>
<dbReference type="PROSITE" id="PS50929">
    <property type="entry name" value="ABC_TM1F"/>
    <property type="match status" value="1"/>
</dbReference>
<gene>
    <name evidence="9" type="primary">yheI_3</name>
    <name evidence="9" type="ORF">HALOF300_04359</name>
</gene>
<evidence type="ECO:0000259" key="7">
    <source>
        <dbReference type="PROSITE" id="PS50893"/>
    </source>
</evidence>
<reference evidence="9 10" key="1">
    <citation type="submission" date="2019-11" db="EMBL/GenBank/DDBJ databases">
        <authorList>
            <person name="Criscuolo A."/>
        </authorList>
    </citation>
    <scope>NUCLEOTIDE SEQUENCE [LARGE SCALE GENOMIC DNA]</scope>
    <source>
        <strain evidence="9">CIP111667</strain>
    </source>
</reference>
<evidence type="ECO:0000256" key="6">
    <source>
        <dbReference type="SAM" id="Phobius"/>
    </source>
</evidence>
<dbReference type="Pfam" id="PF00664">
    <property type="entry name" value="ABC_membrane"/>
    <property type="match status" value="1"/>
</dbReference>
<evidence type="ECO:0000259" key="8">
    <source>
        <dbReference type="PROSITE" id="PS50929"/>
    </source>
</evidence>
<dbReference type="GO" id="GO:0005524">
    <property type="term" value="F:ATP binding"/>
    <property type="evidence" value="ECO:0007669"/>
    <property type="project" value="UniProtKB-KW"/>
</dbReference>
<dbReference type="GO" id="GO:0034040">
    <property type="term" value="F:ATPase-coupled lipid transmembrane transporter activity"/>
    <property type="evidence" value="ECO:0007669"/>
    <property type="project" value="TreeGrafter"/>
</dbReference>
<dbReference type="PROSITE" id="PS00211">
    <property type="entry name" value="ABC_TRANSPORTER_1"/>
    <property type="match status" value="1"/>
</dbReference>
<feature type="transmembrane region" description="Helical" evidence="6">
    <location>
        <begin position="158"/>
        <end position="176"/>
    </location>
</feature>
<dbReference type="AlphaFoldDB" id="A0A7M4DQC1"/>
<organism evidence="9 10">
    <name type="scientific">Occultella aeris</name>
    <dbReference type="NCBI Taxonomy" id="2761496"/>
    <lineage>
        <taxon>Bacteria</taxon>
        <taxon>Bacillati</taxon>
        <taxon>Actinomycetota</taxon>
        <taxon>Actinomycetes</taxon>
        <taxon>Micrococcales</taxon>
        <taxon>Ruaniaceae</taxon>
        <taxon>Occultella</taxon>
    </lineage>
</organism>
<keyword evidence="9" id="KW-0547">Nucleotide-binding</keyword>
<keyword evidence="3 6" id="KW-1133">Transmembrane helix</keyword>